<sequence length="69" mass="7865">MSRSGFFDDELGLDDDPSYSDQYDDEWPIDEATLKAALQRGRTMSQIAQKYDVSVGEVADLIDMYDLDH</sequence>
<organism evidence="2 3">
    <name type="scientific">Kordiimonas lacus</name>
    <dbReference type="NCBI Taxonomy" id="637679"/>
    <lineage>
        <taxon>Bacteria</taxon>
        <taxon>Pseudomonadati</taxon>
        <taxon>Pseudomonadota</taxon>
        <taxon>Alphaproteobacteria</taxon>
        <taxon>Kordiimonadales</taxon>
        <taxon>Kordiimonadaceae</taxon>
        <taxon>Kordiimonas</taxon>
    </lineage>
</organism>
<proteinExistence type="predicted"/>
<name>A0A1G6T1H7_9PROT</name>
<evidence type="ECO:0008006" key="4">
    <source>
        <dbReference type="Google" id="ProtNLM"/>
    </source>
</evidence>
<dbReference type="Proteomes" id="UP000183685">
    <property type="component" value="Unassembled WGS sequence"/>
</dbReference>
<accession>A0A1G6T1H7</accession>
<dbReference type="AlphaFoldDB" id="A0A1G6T1H7"/>
<gene>
    <name evidence="2" type="ORF">SAMN04488071_0053</name>
</gene>
<dbReference type="EMBL" id="FNAK01000001">
    <property type="protein sequence ID" value="SDD22235.1"/>
    <property type="molecule type" value="Genomic_DNA"/>
</dbReference>
<protein>
    <recommendedName>
        <fullName evidence="4">Helix-turn-helix domain of resolvase</fullName>
    </recommendedName>
</protein>
<dbReference type="RefSeq" id="WP_068309130.1">
    <property type="nucleotide sequence ID" value="NZ_DAIOMO010000003.1"/>
</dbReference>
<evidence type="ECO:0000256" key="1">
    <source>
        <dbReference type="SAM" id="MobiDB-lite"/>
    </source>
</evidence>
<evidence type="ECO:0000313" key="3">
    <source>
        <dbReference type="Proteomes" id="UP000183685"/>
    </source>
</evidence>
<evidence type="ECO:0000313" key="2">
    <source>
        <dbReference type="EMBL" id="SDD22235.1"/>
    </source>
</evidence>
<feature type="region of interest" description="Disordered" evidence="1">
    <location>
        <begin position="1"/>
        <end position="24"/>
    </location>
</feature>
<feature type="compositionally biased region" description="Acidic residues" evidence="1">
    <location>
        <begin position="7"/>
        <end position="24"/>
    </location>
</feature>
<dbReference type="STRING" id="637679.GCA_001550055_00835"/>
<keyword evidence="3" id="KW-1185">Reference proteome</keyword>
<dbReference type="OrthoDB" id="9943073at2"/>
<reference evidence="2 3" key="1">
    <citation type="submission" date="2016-10" db="EMBL/GenBank/DDBJ databases">
        <authorList>
            <person name="de Groot N.N."/>
        </authorList>
    </citation>
    <scope>NUCLEOTIDE SEQUENCE [LARGE SCALE GENOMIC DNA]</scope>
    <source>
        <strain evidence="2 3">CGMCC 1.9109</strain>
    </source>
</reference>